<dbReference type="PROSITE" id="PS00760">
    <property type="entry name" value="SPASE_I_2"/>
    <property type="match status" value="1"/>
</dbReference>
<evidence type="ECO:0000256" key="1">
    <source>
        <dbReference type="ARBA" id="ARBA00000677"/>
    </source>
</evidence>
<reference evidence="10 11" key="1">
    <citation type="journal article" date="2016" name="Nat. Commun.">
        <title>Thousands of microbial genomes shed light on interconnected biogeochemical processes in an aquifer system.</title>
        <authorList>
            <person name="Anantharaman K."/>
            <person name="Brown C.T."/>
            <person name="Hug L.A."/>
            <person name="Sharon I."/>
            <person name="Castelle C.J."/>
            <person name="Probst A.J."/>
            <person name="Thomas B.C."/>
            <person name="Singh A."/>
            <person name="Wilkins M.J."/>
            <person name="Karaoz U."/>
            <person name="Brodie E.L."/>
            <person name="Williams K.H."/>
            <person name="Hubbard S.S."/>
            <person name="Banfield J.F."/>
        </authorList>
    </citation>
    <scope>NUCLEOTIDE SEQUENCE [LARGE SCALE GENOMIC DNA]</scope>
</reference>
<dbReference type="EC" id="3.4.21.89" evidence="3 7"/>
<dbReference type="CDD" id="cd06530">
    <property type="entry name" value="S26_SPase_I"/>
    <property type="match status" value="1"/>
</dbReference>
<evidence type="ECO:0000256" key="4">
    <source>
        <dbReference type="ARBA" id="ARBA00022670"/>
    </source>
</evidence>
<dbReference type="InterPro" id="IPR019756">
    <property type="entry name" value="Pept_S26A_signal_pept_1_Ser-AS"/>
</dbReference>
<comment type="subcellular location">
    <subcellularLocation>
        <location evidence="8">Membrane</location>
        <topology evidence="8">Single-pass type II membrane protein</topology>
    </subcellularLocation>
</comment>
<dbReference type="InterPro" id="IPR019757">
    <property type="entry name" value="Pept_S26A_signal_pept_1_Lys-AS"/>
</dbReference>
<comment type="catalytic activity">
    <reaction evidence="1 7">
        <text>Cleavage of hydrophobic, N-terminal signal or leader sequences from secreted and periplasmic proteins.</text>
        <dbReference type="EC" id="3.4.21.89"/>
    </reaction>
</comment>
<accession>A0A1F6EWK2</accession>
<evidence type="ECO:0000256" key="2">
    <source>
        <dbReference type="ARBA" id="ARBA00009370"/>
    </source>
</evidence>
<dbReference type="PANTHER" id="PTHR43390:SF1">
    <property type="entry name" value="CHLOROPLAST PROCESSING PEPTIDASE"/>
    <property type="match status" value="1"/>
</dbReference>
<dbReference type="Proteomes" id="UP000178811">
    <property type="component" value="Unassembled WGS sequence"/>
</dbReference>
<dbReference type="GO" id="GO:0009003">
    <property type="term" value="F:signal peptidase activity"/>
    <property type="evidence" value="ECO:0007669"/>
    <property type="project" value="UniProtKB-EC"/>
</dbReference>
<protein>
    <recommendedName>
        <fullName evidence="3 7">Signal peptidase I</fullName>
        <ecNumber evidence="3 7">3.4.21.89</ecNumber>
    </recommendedName>
</protein>
<dbReference type="AlphaFoldDB" id="A0A1F6EWK2"/>
<keyword evidence="7" id="KW-1133">Transmembrane helix</keyword>
<dbReference type="EMBL" id="MFLW01000026">
    <property type="protein sequence ID" value="OGG78005.1"/>
    <property type="molecule type" value="Genomic_DNA"/>
</dbReference>
<evidence type="ECO:0000256" key="3">
    <source>
        <dbReference type="ARBA" id="ARBA00013208"/>
    </source>
</evidence>
<evidence type="ECO:0000256" key="5">
    <source>
        <dbReference type="ARBA" id="ARBA00022801"/>
    </source>
</evidence>
<dbReference type="PANTHER" id="PTHR43390">
    <property type="entry name" value="SIGNAL PEPTIDASE I"/>
    <property type="match status" value="1"/>
</dbReference>
<feature type="active site" evidence="6">
    <location>
        <position position="40"/>
    </location>
</feature>
<evidence type="ECO:0000313" key="10">
    <source>
        <dbReference type="EMBL" id="OGG78005.1"/>
    </source>
</evidence>
<name>A0A1F6EWK2_9BACT</name>
<feature type="active site" evidence="6">
    <location>
        <position position="83"/>
    </location>
</feature>
<organism evidence="10 11">
    <name type="scientific">Candidatus Kaiserbacteria bacterium RIFCSPLOWO2_01_FULL_52_12b</name>
    <dbReference type="NCBI Taxonomy" id="1798509"/>
    <lineage>
        <taxon>Bacteria</taxon>
        <taxon>Candidatus Kaiseribacteriota</taxon>
    </lineage>
</organism>
<keyword evidence="4 7" id="KW-0645">Protease</keyword>
<dbReference type="NCBIfam" id="TIGR02227">
    <property type="entry name" value="sigpep_I_bact"/>
    <property type="match status" value="1"/>
</dbReference>
<dbReference type="GO" id="GO:0004252">
    <property type="term" value="F:serine-type endopeptidase activity"/>
    <property type="evidence" value="ECO:0007669"/>
    <property type="project" value="InterPro"/>
</dbReference>
<keyword evidence="5 7" id="KW-0378">Hydrolase</keyword>
<sequence length="196" mass="21577">MSDTGKGLLKDLFTLTLLIVLVVIPIRVFVISPFVVDGASMHPAFENLDYLIVDEVLYRFIAPGRGDVVVFRYPKNPSIFYIKRIIGLPGETVSINHGAVTITTAQGERITLTEPYIVNEDATYTKSTSLNKGEYFVMGDNRPNSSDSRVWGPLPRKNIIGRVDVRLLPIGESGFFPGKVRYTSAPTATTTTLVAP</sequence>
<keyword evidence="7" id="KW-0472">Membrane</keyword>
<evidence type="ECO:0000313" key="11">
    <source>
        <dbReference type="Proteomes" id="UP000178811"/>
    </source>
</evidence>
<evidence type="ECO:0000256" key="8">
    <source>
        <dbReference type="RuleBase" id="RU362042"/>
    </source>
</evidence>
<dbReference type="InterPro" id="IPR019533">
    <property type="entry name" value="Peptidase_S26"/>
</dbReference>
<evidence type="ECO:0000256" key="6">
    <source>
        <dbReference type="PIRSR" id="PIRSR600223-1"/>
    </source>
</evidence>
<comment type="caution">
    <text evidence="10">The sequence shown here is derived from an EMBL/GenBank/DDBJ whole genome shotgun (WGS) entry which is preliminary data.</text>
</comment>
<dbReference type="SUPFAM" id="SSF51306">
    <property type="entry name" value="LexA/Signal peptidase"/>
    <property type="match status" value="1"/>
</dbReference>
<dbReference type="Gene3D" id="2.10.109.10">
    <property type="entry name" value="Umud Fragment, subunit A"/>
    <property type="match status" value="1"/>
</dbReference>
<gene>
    <name evidence="10" type="ORF">A3A36_00865</name>
</gene>
<feature type="domain" description="Peptidase S26" evidence="9">
    <location>
        <begin position="11"/>
        <end position="167"/>
    </location>
</feature>
<feature type="transmembrane region" description="Helical" evidence="7">
    <location>
        <begin position="12"/>
        <end position="36"/>
    </location>
</feature>
<proteinExistence type="inferred from homology"/>
<dbReference type="InterPro" id="IPR000223">
    <property type="entry name" value="Pept_S26A_signal_pept_1"/>
</dbReference>
<evidence type="ECO:0000256" key="7">
    <source>
        <dbReference type="RuleBase" id="RU003993"/>
    </source>
</evidence>
<dbReference type="Pfam" id="PF10502">
    <property type="entry name" value="Peptidase_S26"/>
    <property type="match status" value="1"/>
</dbReference>
<comment type="similarity">
    <text evidence="2 8">Belongs to the peptidase S26 family.</text>
</comment>
<evidence type="ECO:0000259" key="9">
    <source>
        <dbReference type="Pfam" id="PF10502"/>
    </source>
</evidence>
<keyword evidence="7" id="KW-0812">Transmembrane</keyword>
<dbReference type="InterPro" id="IPR036286">
    <property type="entry name" value="LexA/Signal_pep-like_sf"/>
</dbReference>
<dbReference type="GO" id="GO:0016020">
    <property type="term" value="C:membrane"/>
    <property type="evidence" value="ECO:0007669"/>
    <property type="project" value="UniProtKB-SubCell"/>
</dbReference>
<dbReference type="PRINTS" id="PR00727">
    <property type="entry name" value="LEADERPTASE"/>
</dbReference>
<dbReference type="PROSITE" id="PS00761">
    <property type="entry name" value="SPASE_I_3"/>
    <property type="match status" value="1"/>
</dbReference>
<dbReference type="InterPro" id="IPR019758">
    <property type="entry name" value="Pept_S26A_signal_pept_1_CS"/>
</dbReference>
<dbReference type="GO" id="GO:0006465">
    <property type="term" value="P:signal peptide processing"/>
    <property type="evidence" value="ECO:0007669"/>
    <property type="project" value="InterPro"/>
</dbReference>
<dbReference type="PROSITE" id="PS00501">
    <property type="entry name" value="SPASE_I_1"/>
    <property type="match status" value="1"/>
</dbReference>